<dbReference type="AlphaFoldDB" id="A0A6J6TS45"/>
<dbReference type="PANTHER" id="PTHR42734">
    <property type="entry name" value="METAL TRANSPORT SYSTEM ATP-BINDING PROTEIN TM_0124-RELATED"/>
    <property type="match status" value="1"/>
</dbReference>
<accession>A0A6J6TS45</accession>
<keyword evidence="4" id="KW-0067">ATP-binding</keyword>
<proteinExistence type="inferred from homology"/>
<sequence length="273" mass="29250">MSPSEARVTHPEVAPVHVLAPATELVRAERAGVSYGDTPVLAGVDLTLRAGDFVGVVGPSGAGKTTLLRLLLGTQRPTTGTVRRAPGVRVGYVPQLETVSWNFPVTVGECVLMARSGRLLPWPSRAERADVAAVLERLGIGHLVDRHIRELSGGQQQRMFLARALLRDPQMLLLDEPTSGIDVATRHDMLHLLGHLHDDGMTIVLTTHDLNGVAAHVPDLVALHGTVVRRGAPLDVMTSEVLEQTFGAPMDVLQHLGMPVVLDRHAPGRPHGA</sequence>
<dbReference type="InterPro" id="IPR017871">
    <property type="entry name" value="ABC_transporter-like_CS"/>
</dbReference>
<dbReference type="InterPro" id="IPR050153">
    <property type="entry name" value="Metal_Ion_Import_ABC"/>
</dbReference>
<dbReference type="GO" id="GO:0016887">
    <property type="term" value="F:ATP hydrolysis activity"/>
    <property type="evidence" value="ECO:0007669"/>
    <property type="project" value="InterPro"/>
</dbReference>
<evidence type="ECO:0000256" key="3">
    <source>
        <dbReference type="ARBA" id="ARBA00022741"/>
    </source>
</evidence>
<organism evidence="6">
    <name type="scientific">freshwater metagenome</name>
    <dbReference type="NCBI Taxonomy" id="449393"/>
    <lineage>
        <taxon>unclassified sequences</taxon>
        <taxon>metagenomes</taxon>
        <taxon>ecological metagenomes</taxon>
    </lineage>
</organism>
<gene>
    <name evidence="6" type="ORF">UFOPK2761_01875</name>
</gene>
<feature type="domain" description="ABC transporter" evidence="5">
    <location>
        <begin position="26"/>
        <end position="250"/>
    </location>
</feature>
<evidence type="ECO:0000256" key="2">
    <source>
        <dbReference type="ARBA" id="ARBA00022448"/>
    </source>
</evidence>
<name>A0A6J6TS45_9ZZZZ</name>
<dbReference type="EMBL" id="CAEZYQ010000013">
    <property type="protein sequence ID" value="CAB4749347.1"/>
    <property type="molecule type" value="Genomic_DNA"/>
</dbReference>
<comment type="similarity">
    <text evidence="1">Belongs to the ABC transporter superfamily.</text>
</comment>
<dbReference type="Pfam" id="PF00005">
    <property type="entry name" value="ABC_tran"/>
    <property type="match status" value="1"/>
</dbReference>
<dbReference type="InterPro" id="IPR027417">
    <property type="entry name" value="P-loop_NTPase"/>
</dbReference>
<reference evidence="6" key="1">
    <citation type="submission" date="2020-05" db="EMBL/GenBank/DDBJ databases">
        <authorList>
            <person name="Chiriac C."/>
            <person name="Salcher M."/>
            <person name="Ghai R."/>
            <person name="Kavagutti S V."/>
        </authorList>
    </citation>
    <scope>NUCLEOTIDE SEQUENCE</scope>
</reference>
<dbReference type="PROSITE" id="PS00211">
    <property type="entry name" value="ABC_TRANSPORTER_1"/>
    <property type="match status" value="1"/>
</dbReference>
<evidence type="ECO:0000256" key="1">
    <source>
        <dbReference type="ARBA" id="ARBA00005417"/>
    </source>
</evidence>
<evidence type="ECO:0000259" key="5">
    <source>
        <dbReference type="PROSITE" id="PS50893"/>
    </source>
</evidence>
<evidence type="ECO:0000313" key="6">
    <source>
        <dbReference type="EMBL" id="CAB4749347.1"/>
    </source>
</evidence>
<dbReference type="InterPro" id="IPR003439">
    <property type="entry name" value="ABC_transporter-like_ATP-bd"/>
</dbReference>
<keyword evidence="3" id="KW-0547">Nucleotide-binding</keyword>
<dbReference type="PANTHER" id="PTHR42734:SF5">
    <property type="entry name" value="IRON TRANSPORT SYSTEM ATP-BINDING PROTEIN HI_0361-RELATED"/>
    <property type="match status" value="1"/>
</dbReference>
<dbReference type="InterPro" id="IPR003593">
    <property type="entry name" value="AAA+_ATPase"/>
</dbReference>
<protein>
    <submittedName>
        <fullName evidence="6">Unannotated protein</fullName>
    </submittedName>
</protein>
<evidence type="ECO:0000256" key="4">
    <source>
        <dbReference type="ARBA" id="ARBA00022840"/>
    </source>
</evidence>
<dbReference type="GO" id="GO:0005524">
    <property type="term" value="F:ATP binding"/>
    <property type="evidence" value="ECO:0007669"/>
    <property type="project" value="UniProtKB-KW"/>
</dbReference>
<dbReference type="PROSITE" id="PS50893">
    <property type="entry name" value="ABC_TRANSPORTER_2"/>
    <property type="match status" value="1"/>
</dbReference>
<dbReference type="SMART" id="SM00382">
    <property type="entry name" value="AAA"/>
    <property type="match status" value="1"/>
</dbReference>
<dbReference type="Gene3D" id="3.40.50.300">
    <property type="entry name" value="P-loop containing nucleotide triphosphate hydrolases"/>
    <property type="match status" value="1"/>
</dbReference>
<dbReference type="SUPFAM" id="SSF52540">
    <property type="entry name" value="P-loop containing nucleoside triphosphate hydrolases"/>
    <property type="match status" value="1"/>
</dbReference>
<keyword evidence="2" id="KW-0813">Transport</keyword>